<name>A0A2Z5UWB8_9COXI</name>
<dbReference type="InterPro" id="IPR011659">
    <property type="entry name" value="WD40"/>
</dbReference>
<dbReference type="SUPFAM" id="SSF69304">
    <property type="entry name" value="Tricorn protease N-terminal domain"/>
    <property type="match status" value="1"/>
</dbReference>
<dbReference type="InterPro" id="IPR011042">
    <property type="entry name" value="6-blade_b-propeller_TolB-like"/>
</dbReference>
<keyword evidence="8" id="KW-1185">Reference proteome</keyword>
<dbReference type="SUPFAM" id="SSF52964">
    <property type="entry name" value="TolB, N-terminal domain"/>
    <property type="match status" value="1"/>
</dbReference>
<feature type="signal peptide" evidence="5">
    <location>
        <begin position="1"/>
        <end position="21"/>
    </location>
</feature>
<keyword evidence="5" id="KW-0131">Cell cycle</keyword>
<evidence type="ECO:0000313" key="7">
    <source>
        <dbReference type="EMBL" id="BBB15283.1"/>
    </source>
</evidence>
<dbReference type="HAMAP" id="MF_00671">
    <property type="entry name" value="TolB"/>
    <property type="match status" value="1"/>
</dbReference>
<keyword evidence="4 5" id="KW-0574">Periplasm</keyword>
<protein>
    <recommendedName>
        <fullName evidence="5">Tol-Pal system protein TolB</fullName>
    </recommendedName>
</protein>
<dbReference type="Proteomes" id="UP000282483">
    <property type="component" value="Chromosome"/>
</dbReference>
<evidence type="ECO:0000256" key="3">
    <source>
        <dbReference type="ARBA" id="ARBA00022729"/>
    </source>
</evidence>
<feature type="domain" description="TolB N-terminal" evidence="6">
    <location>
        <begin position="23"/>
        <end position="125"/>
    </location>
</feature>
<dbReference type="OrthoDB" id="9802240at2"/>
<dbReference type="AlphaFoldDB" id="A0A2Z5UWB8"/>
<dbReference type="PANTHER" id="PTHR36842">
    <property type="entry name" value="PROTEIN TOLB HOMOLOG"/>
    <property type="match status" value="1"/>
</dbReference>
<sequence precursor="true">MRIQHIIILLLINLWVSPARAALNLELTQGVSNQLPIAIVPFSGSDNLAENNDVSAIIKNDLSNSGQFKVATPQSGSLPYTLSQVSASYWRNKKFDDVVVGQIQMISKGQYRVRFSLVNVAQGQSQALIQQEFTANEAQLRRLSHHISDLIYEKLIGLKGIFSTRIAYILVTDKNSHNRRYSLQVADMDGYNAKPLLISKQPIMSPAWSCDGRRLAYVSFEKVLPRVYIQQVNTGERELVSSYSGINGAPAWSPDDKTLALALSKDSAVPKIYLMNLANKTLRQVTFGLSIDTEPSFSKDGRSLLFTSDRGGGPQIYQLNLRSGNVRRVTYDGNYNARASFANDGKTIVVLNQEQGSYNIAVQDLNDDNTLQVLTHSGYDASPSFAPNGQMLLYESKPGNRSILGMVSVDGRINLRLPTPQGDVQDPTWSPFMS</sequence>
<evidence type="ECO:0000256" key="5">
    <source>
        <dbReference type="HAMAP-Rule" id="MF_00671"/>
    </source>
</evidence>
<organism evidence="7 8">
    <name type="scientific">Candidatus Rickettsiella viridis</name>
    <dbReference type="NCBI Taxonomy" id="676208"/>
    <lineage>
        <taxon>Bacteria</taxon>
        <taxon>Pseudomonadati</taxon>
        <taxon>Pseudomonadota</taxon>
        <taxon>Gammaproteobacteria</taxon>
        <taxon>Legionellales</taxon>
        <taxon>Coxiellaceae</taxon>
        <taxon>Rickettsiella</taxon>
    </lineage>
</organism>
<dbReference type="GO" id="GO:0051301">
    <property type="term" value="P:cell division"/>
    <property type="evidence" value="ECO:0007669"/>
    <property type="project" value="UniProtKB-UniRule"/>
</dbReference>
<dbReference type="KEGG" id="rvi:RVIR1_07940"/>
<dbReference type="Pfam" id="PF07676">
    <property type="entry name" value="PD40"/>
    <property type="match status" value="4"/>
</dbReference>
<evidence type="ECO:0000259" key="6">
    <source>
        <dbReference type="Pfam" id="PF04052"/>
    </source>
</evidence>
<dbReference type="EMBL" id="AP018005">
    <property type="protein sequence ID" value="BBB15283.1"/>
    <property type="molecule type" value="Genomic_DNA"/>
</dbReference>
<dbReference type="Gene3D" id="2.120.10.30">
    <property type="entry name" value="TolB, C-terminal domain"/>
    <property type="match status" value="1"/>
</dbReference>
<evidence type="ECO:0000256" key="4">
    <source>
        <dbReference type="ARBA" id="ARBA00022764"/>
    </source>
</evidence>
<comment type="subcellular location">
    <subcellularLocation>
        <location evidence="1 5">Periplasm</location>
    </subcellularLocation>
</comment>
<dbReference type="InterPro" id="IPR007195">
    <property type="entry name" value="TolB_N"/>
</dbReference>
<dbReference type="PANTHER" id="PTHR36842:SF1">
    <property type="entry name" value="PROTEIN TOLB"/>
    <property type="match status" value="1"/>
</dbReference>
<reference evidence="7 8" key="1">
    <citation type="submission" date="2017-03" db="EMBL/GenBank/DDBJ databases">
        <title>The genome sequence of Candidatus Rickettsiella viridis.</title>
        <authorList>
            <person name="Nikoh N."/>
            <person name="Tsuchida T."/>
            <person name="Yamaguchi K."/>
            <person name="Maeda T."/>
            <person name="Shigenobu S."/>
            <person name="Fukatsu T."/>
        </authorList>
    </citation>
    <scope>NUCLEOTIDE SEQUENCE [LARGE SCALE GENOMIC DNA]</scope>
    <source>
        <strain evidence="7 8">Ap-RA04</strain>
    </source>
</reference>
<gene>
    <name evidence="5 7" type="primary">tolB</name>
    <name evidence="7" type="ORF">RVIR1_07940</name>
</gene>
<evidence type="ECO:0000313" key="8">
    <source>
        <dbReference type="Proteomes" id="UP000282483"/>
    </source>
</evidence>
<dbReference type="GO" id="GO:0042597">
    <property type="term" value="C:periplasmic space"/>
    <property type="evidence" value="ECO:0007669"/>
    <property type="project" value="UniProtKB-SubCell"/>
</dbReference>
<evidence type="ECO:0000256" key="1">
    <source>
        <dbReference type="ARBA" id="ARBA00004418"/>
    </source>
</evidence>
<dbReference type="InterPro" id="IPR014167">
    <property type="entry name" value="Tol-Pal_TolB"/>
</dbReference>
<dbReference type="Gene3D" id="3.40.50.10070">
    <property type="entry name" value="TolB, N-terminal domain"/>
    <property type="match status" value="1"/>
</dbReference>
<dbReference type="NCBIfam" id="TIGR02800">
    <property type="entry name" value="propeller_TolB"/>
    <property type="match status" value="1"/>
</dbReference>
<comment type="subunit">
    <text evidence="5">The Tol-Pal system is composed of five core proteins: the inner membrane proteins TolA, TolQ and TolR, the periplasmic protein TolB and the outer membrane protein Pal. They form a network linking the inner and outer membranes and the peptidoglycan layer.</text>
</comment>
<dbReference type="Pfam" id="PF04052">
    <property type="entry name" value="TolB_N"/>
    <property type="match status" value="1"/>
</dbReference>
<accession>A0A2Z5UWB8</accession>
<proteinExistence type="inferred from homology"/>
<keyword evidence="3 5" id="KW-0732">Signal</keyword>
<evidence type="ECO:0000256" key="2">
    <source>
        <dbReference type="ARBA" id="ARBA00009820"/>
    </source>
</evidence>
<dbReference type="GO" id="GO:0017038">
    <property type="term" value="P:protein import"/>
    <property type="evidence" value="ECO:0007669"/>
    <property type="project" value="InterPro"/>
</dbReference>
<keyword evidence="5" id="KW-0132">Cell division</keyword>
<comment type="function">
    <text evidence="5">Part of the Tol-Pal system, which plays a role in outer membrane invagination during cell division and is important for maintaining outer membrane integrity.</text>
</comment>
<feature type="chain" id="PRO_5016470107" description="Tol-Pal system protein TolB" evidence="5">
    <location>
        <begin position="22"/>
        <end position="434"/>
    </location>
</feature>
<comment type="similarity">
    <text evidence="2 5">Belongs to the TolB family.</text>
</comment>